<organism evidence="1 2">
    <name type="scientific">Natronoflexus pectinivorans</name>
    <dbReference type="NCBI Taxonomy" id="682526"/>
    <lineage>
        <taxon>Bacteria</taxon>
        <taxon>Pseudomonadati</taxon>
        <taxon>Bacteroidota</taxon>
        <taxon>Bacteroidia</taxon>
        <taxon>Marinilabiliales</taxon>
        <taxon>Marinilabiliaceae</taxon>
        <taxon>Natronoflexus</taxon>
    </lineage>
</organism>
<gene>
    <name evidence="1" type="ORF">EV194_110124</name>
</gene>
<accession>A0A4R2GG13</accession>
<dbReference type="Proteomes" id="UP000295221">
    <property type="component" value="Unassembled WGS sequence"/>
</dbReference>
<comment type="caution">
    <text evidence="1">The sequence shown here is derived from an EMBL/GenBank/DDBJ whole genome shotgun (WGS) entry which is preliminary data.</text>
</comment>
<protein>
    <submittedName>
        <fullName evidence="1">Uncharacterized protein</fullName>
    </submittedName>
</protein>
<dbReference type="OrthoDB" id="1121413at2"/>
<dbReference type="EMBL" id="SLWK01000010">
    <property type="protein sequence ID" value="TCO07121.1"/>
    <property type="molecule type" value="Genomic_DNA"/>
</dbReference>
<reference evidence="1 2" key="1">
    <citation type="submission" date="2019-03" db="EMBL/GenBank/DDBJ databases">
        <title>Genomic Encyclopedia of Type Strains, Phase IV (KMG-IV): sequencing the most valuable type-strain genomes for metagenomic binning, comparative biology and taxonomic classification.</title>
        <authorList>
            <person name="Goeker M."/>
        </authorList>
    </citation>
    <scope>NUCLEOTIDE SEQUENCE [LARGE SCALE GENOMIC DNA]</scope>
    <source>
        <strain evidence="1 2">DSM 24179</strain>
    </source>
</reference>
<keyword evidence="2" id="KW-1185">Reference proteome</keyword>
<name>A0A4R2GG13_9BACT</name>
<dbReference type="AlphaFoldDB" id="A0A4R2GG13"/>
<proteinExistence type="predicted"/>
<dbReference type="RefSeq" id="WP_132434453.1">
    <property type="nucleotide sequence ID" value="NZ_SLWK01000010.1"/>
</dbReference>
<sequence>MKALFFRLRMAFGCEKDEQPAKYIIGYIVSFDPCNINHQYRIISKQAYPLLVTIALCFLLIGGCQKNDIATDSLKCPVDSVIGSDDDIVGKWKLVKGEVFSSTSRELRTEDYSCNNIIYHFYPDGRLMIISDIEDHIGIIDDEYSYSYEISSESNNNEDQRHYLLKIDNHQYVTSISSSKLTIGLNPVDPLAVYESRLTAYFIRVQ</sequence>
<evidence type="ECO:0000313" key="2">
    <source>
        <dbReference type="Proteomes" id="UP000295221"/>
    </source>
</evidence>
<evidence type="ECO:0000313" key="1">
    <source>
        <dbReference type="EMBL" id="TCO07121.1"/>
    </source>
</evidence>